<evidence type="ECO:0000313" key="2">
    <source>
        <dbReference type="Proteomes" id="UP000003250"/>
    </source>
</evidence>
<dbReference type="Proteomes" id="UP000003250">
    <property type="component" value="Unassembled WGS sequence"/>
</dbReference>
<name>H0HR65_9HYPH</name>
<protein>
    <submittedName>
        <fullName evidence="1">Uncharacterized protein</fullName>
    </submittedName>
</protein>
<dbReference type="OrthoDB" id="9810711at2"/>
<dbReference type="AlphaFoldDB" id="H0HR65"/>
<sequence length="167" mass="18437">MISEKVQERIDARKAASESVNDNAPRQTSDFKPTFDFKAYRVRSVDCAAMADGFTQITVGYSAVRAPQIVWAMEFMHGADVHGESFVSPRFQAFLSSLHMSSIDDGDQLVGRYFAVRDGGNKPDEFATLEYASACLRCDMDAYQCRLAYAAQYAADEAKAGEYPIAA</sequence>
<evidence type="ECO:0000313" key="1">
    <source>
        <dbReference type="EMBL" id="EHK56775.1"/>
    </source>
</evidence>
<keyword evidence="2" id="KW-1185">Reference proteome</keyword>
<dbReference type="RefSeq" id="WP_008836275.1">
    <property type="nucleotide sequence ID" value="NZ_AHAM01000101.1"/>
</dbReference>
<dbReference type="EMBL" id="AHAM01000101">
    <property type="protein sequence ID" value="EHK56775.1"/>
    <property type="molecule type" value="Genomic_DNA"/>
</dbReference>
<gene>
    <name evidence="1" type="ORF">MAXJ12_13241</name>
</gene>
<accession>H0HR65</accession>
<proteinExistence type="predicted"/>
<organism evidence="1 2">
    <name type="scientific">Mesorhizobium alhagi CCNWXJ12-2</name>
    <dbReference type="NCBI Taxonomy" id="1107882"/>
    <lineage>
        <taxon>Bacteria</taxon>
        <taxon>Pseudomonadati</taxon>
        <taxon>Pseudomonadota</taxon>
        <taxon>Alphaproteobacteria</taxon>
        <taxon>Hyphomicrobiales</taxon>
        <taxon>Phyllobacteriaceae</taxon>
        <taxon>Allomesorhizobium</taxon>
    </lineage>
</organism>
<reference evidence="1 2" key="1">
    <citation type="journal article" date="2012" name="J. Bacteriol.">
        <title>Draft Genome Sequence of Mesorhizobium alhagi CCNWXJ12-2T, a Novel Salt-Resistant Species Isolated from the Desert of Northwestern China.</title>
        <authorList>
            <person name="Zhou M."/>
            <person name="Chen W."/>
            <person name="Chen H."/>
            <person name="Wei G."/>
        </authorList>
    </citation>
    <scope>NUCLEOTIDE SEQUENCE [LARGE SCALE GENOMIC DNA]</scope>
    <source>
        <strain evidence="1 2">CCNWXJ12-2</strain>
    </source>
</reference>